<evidence type="ECO:0000256" key="2">
    <source>
        <dbReference type="ARBA" id="ARBA00022448"/>
    </source>
</evidence>
<keyword evidence="4" id="KW-0067">ATP-binding</keyword>
<reference evidence="4 5" key="1">
    <citation type="submission" date="2020-02" db="EMBL/GenBank/DDBJ databases">
        <title>Genome sequence of strain AETb3-4.</title>
        <authorList>
            <person name="Gao J."/>
            <person name="Zhang X."/>
        </authorList>
    </citation>
    <scope>NUCLEOTIDE SEQUENCE [LARGE SCALE GENOMIC DNA]</scope>
    <source>
        <strain evidence="4 5">AETb3-4</strain>
    </source>
</reference>
<accession>A0A7Y7IGN8</accession>
<sequence>MEEPAPPPILVVDKLKVAYGARTAVAGVSFDIRPGEIFGLLGPNGAGKTSTLSAIEGLVRPSPDACWWTGSTPWNSRWKSRPAWGCNCSPQASRPNWA</sequence>
<dbReference type="InterPro" id="IPR027417">
    <property type="entry name" value="P-loop_NTPase"/>
</dbReference>
<comment type="similarity">
    <text evidence="1">Belongs to the ABC transporter superfamily.</text>
</comment>
<dbReference type="AlphaFoldDB" id="A0A7Y7IGN8"/>
<dbReference type="SUPFAM" id="SSF52540">
    <property type="entry name" value="P-loop containing nucleoside triphosphate hydrolases"/>
    <property type="match status" value="1"/>
</dbReference>
<feature type="domain" description="ABC transporter" evidence="3">
    <location>
        <begin position="27"/>
        <end position="76"/>
    </location>
</feature>
<keyword evidence="5" id="KW-1185">Reference proteome</keyword>
<dbReference type="EMBL" id="JAAMFM010000007">
    <property type="protein sequence ID" value="NVM94710.1"/>
    <property type="molecule type" value="Genomic_DNA"/>
</dbReference>
<dbReference type="PANTHER" id="PTHR43335">
    <property type="entry name" value="ABC TRANSPORTER, ATP-BINDING PROTEIN"/>
    <property type="match status" value="1"/>
</dbReference>
<keyword evidence="4" id="KW-0547">Nucleotide-binding</keyword>
<dbReference type="RefSeq" id="WP_176634433.1">
    <property type="nucleotide sequence ID" value="NZ_JAAMFM010000007.1"/>
</dbReference>
<evidence type="ECO:0000256" key="1">
    <source>
        <dbReference type="ARBA" id="ARBA00005417"/>
    </source>
</evidence>
<gene>
    <name evidence="4" type="ORF">G6034_07255</name>
</gene>
<dbReference type="InterPro" id="IPR003439">
    <property type="entry name" value="ABC_transporter-like_ATP-bd"/>
</dbReference>
<dbReference type="Proteomes" id="UP000543556">
    <property type="component" value="Unassembled WGS sequence"/>
</dbReference>
<evidence type="ECO:0000313" key="4">
    <source>
        <dbReference type="EMBL" id="NVM94710.1"/>
    </source>
</evidence>
<organism evidence="4 5">
    <name type="scientific">Arthrobacter wenxiniae</name>
    <dbReference type="NCBI Taxonomy" id="2713570"/>
    <lineage>
        <taxon>Bacteria</taxon>
        <taxon>Bacillati</taxon>
        <taxon>Actinomycetota</taxon>
        <taxon>Actinomycetes</taxon>
        <taxon>Micrococcales</taxon>
        <taxon>Micrococcaceae</taxon>
        <taxon>Arthrobacter</taxon>
    </lineage>
</organism>
<dbReference type="Pfam" id="PF00005">
    <property type="entry name" value="ABC_tran"/>
    <property type="match status" value="1"/>
</dbReference>
<comment type="caution">
    <text evidence="4">The sequence shown here is derived from an EMBL/GenBank/DDBJ whole genome shotgun (WGS) entry which is preliminary data.</text>
</comment>
<dbReference type="Gene3D" id="3.40.50.300">
    <property type="entry name" value="P-loop containing nucleotide triphosphate hydrolases"/>
    <property type="match status" value="1"/>
</dbReference>
<dbReference type="PANTHER" id="PTHR43335:SF4">
    <property type="entry name" value="ABC TRANSPORTER, ATP-BINDING PROTEIN"/>
    <property type="match status" value="1"/>
</dbReference>
<name>A0A7Y7IGN8_9MICC</name>
<evidence type="ECO:0000313" key="5">
    <source>
        <dbReference type="Proteomes" id="UP000543556"/>
    </source>
</evidence>
<dbReference type="GO" id="GO:0016887">
    <property type="term" value="F:ATP hydrolysis activity"/>
    <property type="evidence" value="ECO:0007669"/>
    <property type="project" value="InterPro"/>
</dbReference>
<dbReference type="GO" id="GO:0005524">
    <property type="term" value="F:ATP binding"/>
    <property type="evidence" value="ECO:0007669"/>
    <property type="project" value="UniProtKB-KW"/>
</dbReference>
<protein>
    <submittedName>
        <fullName evidence="4">ATP-binding cassette domain-containing protein</fullName>
    </submittedName>
</protein>
<keyword evidence="2" id="KW-0813">Transport</keyword>
<proteinExistence type="inferred from homology"/>
<evidence type="ECO:0000259" key="3">
    <source>
        <dbReference type="Pfam" id="PF00005"/>
    </source>
</evidence>